<dbReference type="Proteomes" id="UP001148629">
    <property type="component" value="Unassembled WGS sequence"/>
</dbReference>
<dbReference type="EMBL" id="JANRMS010000577">
    <property type="protein sequence ID" value="KAJ3537466.1"/>
    <property type="molecule type" value="Genomic_DNA"/>
</dbReference>
<keyword evidence="2" id="KW-1185">Reference proteome</keyword>
<name>A0ACC1SDM0_9HYPO</name>
<organism evidence="1 2">
    <name type="scientific">Fusarium decemcellulare</name>
    <dbReference type="NCBI Taxonomy" id="57161"/>
    <lineage>
        <taxon>Eukaryota</taxon>
        <taxon>Fungi</taxon>
        <taxon>Dikarya</taxon>
        <taxon>Ascomycota</taxon>
        <taxon>Pezizomycotina</taxon>
        <taxon>Sordariomycetes</taxon>
        <taxon>Hypocreomycetidae</taxon>
        <taxon>Hypocreales</taxon>
        <taxon>Nectriaceae</taxon>
        <taxon>Fusarium</taxon>
        <taxon>Fusarium decemcellulare species complex</taxon>
    </lineage>
</organism>
<sequence>MAITDEALRAEVDQVYRGLNDQPQHSAEQVDTVKRIIELHLVAFKYYDFDRIKLLVDENYKQHSVFVRDGQESIIDMAKMMKQWASKQWSRSETPHIQMNIKRILVDDPYVTVHHHSQRWEGDPGNHVIDIYRVRNGKVAEHWESVMDIVPESKLYHNNGQQAISSKTYCNLVS</sequence>
<gene>
    <name evidence="1" type="ORF">NM208_g6302</name>
</gene>
<evidence type="ECO:0000313" key="1">
    <source>
        <dbReference type="EMBL" id="KAJ3537466.1"/>
    </source>
</evidence>
<reference evidence="1" key="1">
    <citation type="submission" date="2022-08" db="EMBL/GenBank/DDBJ databases">
        <title>Genome Sequence of Fusarium decemcellulare.</title>
        <authorList>
            <person name="Buettner E."/>
        </authorList>
    </citation>
    <scope>NUCLEOTIDE SEQUENCE</scope>
    <source>
        <strain evidence="1">Babe19</strain>
    </source>
</reference>
<comment type="caution">
    <text evidence="1">The sequence shown here is derived from an EMBL/GenBank/DDBJ whole genome shotgun (WGS) entry which is preliminary data.</text>
</comment>
<evidence type="ECO:0000313" key="2">
    <source>
        <dbReference type="Proteomes" id="UP001148629"/>
    </source>
</evidence>
<protein>
    <submittedName>
        <fullName evidence="1">Uncharacterized protein</fullName>
    </submittedName>
</protein>
<proteinExistence type="predicted"/>
<accession>A0ACC1SDM0</accession>